<comment type="caution">
    <text evidence="1">The sequence shown here is derived from an EMBL/GenBank/DDBJ whole genome shotgun (WGS) entry which is preliminary data.</text>
</comment>
<protein>
    <submittedName>
        <fullName evidence="1">Uncharacterized protein</fullName>
    </submittedName>
</protein>
<name>A0A7X6BBP2_9SPHN</name>
<dbReference type="Proteomes" id="UP000531251">
    <property type="component" value="Unassembled WGS sequence"/>
</dbReference>
<organism evidence="1 2">
    <name type="scientific">Sphingomonas trueperi</name>
    <dbReference type="NCBI Taxonomy" id="53317"/>
    <lineage>
        <taxon>Bacteria</taxon>
        <taxon>Pseudomonadati</taxon>
        <taxon>Pseudomonadota</taxon>
        <taxon>Alphaproteobacteria</taxon>
        <taxon>Sphingomonadales</taxon>
        <taxon>Sphingomonadaceae</taxon>
        <taxon>Sphingomonas</taxon>
    </lineage>
</organism>
<dbReference type="EMBL" id="JAATJB010000001">
    <property type="protein sequence ID" value="NJB95762.1"/>
    <property type="molecule type" value="Genomic_DNA"/>
</dbReference>
<dbReference type="RefSeq" id="WP_125974601.1">
    <property type="nucleotide sequence ID" value="NZ_BAAADY010000022.1"/>
</dbReference>
<reference evidence="1 2" key="1">
    <citation type="submission" date="2020-03" db="EMBL/GenBank/DDBJ databases">
        <title>Genomic Encyclopedia of Type Strains, Phase IV (KMG-IV): sequencing the most valuable type-strain genomes for metagenomic binning, comparative biology and taxonomic classification.</title>
        <authorList>
            <person name="Goeker M."/>
        </authorList>
    </citation>
    <scope>NUCLEOTIDE SEQUENCE [LARGE SCALE GENOMIC DNA]</scope>
    <source>
        <strain evidence="1 2">DSM 7225</strain>
    </source>
</reference>
<evidence type="ECO:0000313" key="2">
    <source>
        <dbReference type="Proteomes" id="UP000531251"/>
    </source>
</evidence>
<proteinExistence type="predicted"/>
<accession>A0A7X6BBP2</accession>
<gene>
    <name evidence="1" type="ORF">GGR89_000054</name>
</gene>
<sequence length="308" mass="34036">MPRVIAANDPKAIGLGDLVDIVETGRFDARDEACFASFGPALGDLAANRDFLADIIVAELKDRCRSQSVRNAYGPQVVMLHAGRNFIVRANFWPAETDPVLQENGPEAFFYHRPHDHNFSFLTVGYTGPGYWSDYYEFDYDACVGAVGDAVDLRFVERSRLSRGKVLLYRAHRDIHAQLPADALSVSLNIMERAPHIGYRDQYGFDVSNGVISENLTETAIEPLLAICSQIGGENARDLVETYAAYHPSERIQFAALTALASTCPSIDARIEVFAQAARRSAPFVARMAARQCAAINAGRHWITRTAH</sequence>
<keyword evidence="2" id="KW-1185">Reference proteome</keyword>
<dbReference type="AlphaFoldDB" id="A0A7X6BBP2"/>
<evidence type="ECO:0000313" key="1">
    <source>
        <dbReference type="EMBL" id="NJB95762.1"/>
    </source>
</evidence>